<evidence type="ECO:0000256" key="6">
    <source>
        <dbReference type="SAM" id="Phobius"/>
    </source>
</evidence>
<feature type="transmembrane region" description="Helical" evidence="6">
    <location>
        <begin position="184"/>
        <end position="204"/>
    </location>
</feature>
<reference evidence="8" key="1">
    <citation type="submission" date="2022-10" db="EMBL/GenBank/DDBJ databases">
        <title>Tapping the CABI collections for fungal endophytes: first genome assemblies for Collariella, Neodidymelliopsis, Ascochyta clinopodiicola, Didymella pomorum, Didymosphaeria variabile, Neocosmospora piperis and Neocucurbitaria cava.</title>
        <authorList>
            <person name="Hill R."/>
        </authorList>
    </citation>
    <scope>NUCLEOTIDE SEQUENCE</scope>
    <source>
        <strain evidence="8">IMI 355091</strain>
    </source>
</reference>
<evidence type="ECO:0000256" key="5">
    <source>
        <dbReference type="ARBA" id="ARBA00038359"/>
    </source>
</evidence>
<dbReference type="OrthoDB" id="4682787at2759"/>
<evidence type="ECO:0000313" key="9">
    <source>
        <dbReference type="Proteomes" id="UP001140510"/>
    </source>
</evidence>
<dbReference type="EMBL" id="JAPEVA010000016">
    <property type="protein sequence ID" value="KAJ4408350.1"/>
    <property type="molecule type" value="Genomic_DNA"/>
</dbReference>
<comment type="subcellular location">
    <subcellularLocation>
        <location evidence="1">Membrane</location>
        <topology evidence="1">Multi-pass membrane protein</topology>
    </subcellularLocation>
</comment>
<feature type="transmembrane region" description="Helical" evidence="6">
    <location>
        <begin position="99"/>
        <end position="123"/>
    </location>
</feature>
<evidence type="ECO:0000256" key="2">
    <source>
        <dbReference type="ARBA" id="ARBA00022692"/>
    </source>
</evidence>
<feature type="transmembrane region" description="Helical" evidence="6">
    <location>
        <begin position="52"/>
        <end position="79"/>
    </location>
</feature>
<dbReference type="AlphaFoldDB" id="A0A9W8ZL37"/>
<keyword evidence="2 6" id="KW-0812">Transmembrane</keyword>
<dbReference type="GO" id="GO:0016020">
    <property type="term" value="C:membrane"/>
    <property type="evidence" value="ECO:0007669"/>
    <property type="project" value="UniProtKB-SubCell"/>
</dbReference>
<feature type="domain" description="Rhodopsin" evidence="7">
    <location>
        <begin position="36"/>
        <end position="280"/>
    </location>
</feature>
<evidence type="ECO:0000256" key="4">
    <source>
        <dbReference type="ARBA" id="ARBA00023136"/>
    </source>
</evidence>
<dbReference type="Pfam" id="PF20684">
    <property type="entry name" value="Fung_rhodopsin"/>
    <property type="match status" value="1"/>
</dbReference>
<organism evidence="8 9">
    <name type="scientific">Didymella pomorum</name>
    <dbReference type="NCBI Taxonomy" id="749634"/>
    <lineage>
        <taxon>Eukaryota</taxon>
        <taxon>Fungi</taxon>
        <taxon>Dikarya</taxon>
        <taxon>Ascomycota</taxon>
        <taxon>Pezizomycotina</taxon>
        <taxon>Dothideomycetes</taxon>
        <taxon>Pleosporomycetidae</taxon>
        <taxon>Pleosporales</taxon>
        <taxon>Pleosporineae</taxon>
        <taxon>Didymellaceae</taxon>
        <taxon>Didymella</taxon>
    </lineage>
</organism>
<dbReference type="InterPro" id="IPR052337">
    <property type="entry name" value="SAT4-like"/>
</dbReference>
<dbReference type="PANTHER" id="PTHR33048:SF163">
    <property type="entry name" value="INTEGRAL MEMBRANE PROTEIN (AFU_ORTHOLOGUE AFUA_8G05510)"/>
    <property type="match status" value="1"/>
</dbReference>
<sequence>MSASTPTSDLALDDRSSAIKFGYPFIAVFSTAFVVLRLWNNIRSKKFWYLNVSDWLLALAQVCGLTGTCFGYMTGWVGAGRHIYDPFITKPMLGKYQMYLWFGQYFNLTAMAVLKFSICAFMLQIGFSRWYRVGIWLTVVIHVALNVIFPYIILFGECEPVAKHWDAKLKGYCWSPKPRVISGYLGAGSNIVTDLFYTFAPLIYIRSVQLPSRVMWGVRVVFLLGLITTTISVFKLYEVKALNESRDVSYESVNLSILSVTEVLVGSLTASLPPLRRLFENMLNRLMPNSVMATRGRSNINSYVLPEYNGIALNTRKSRHHESDDSSERTILADGEATHTQVVQGKSGEIIRMTHVSLTVDEREPKPKSMNEDWA</sequence>
<comment type="similarity">
    <text evidence="5">Belongs to the SAT4 family.</text>
</comment>
<protein>
    <recommendedName>
        <fullName evidence="7">Rhodopsin domain-containing protein</fullName>
    </recommendedName>
</protein>
<keyword evidence="3 6" id="KW-1133">Transmembrane helix</keyword>
<keyword evidence="9" id="KW-1185">Reference proteome</keyword>
<name>A0A9W8ZL37_9PLEO</name>
<evidence type="ECO:0000256" key="1">
    <source>
        <dbReference type="ARBA" id="ARBA00004141"/>
    </source>
</evidence>
<feature type="transmembrane region" description="Helical" evidence="6">
    <location>
        <begin position="216"/>
        <end position="237"/>
    </location>
</feature>
<dbReference type="Proteomes" id="UP001140510">
    <property type="component" value="Unassembled WGS sequence"/>
</dbReference>
<evidence type="ECO:0000256" key="3">
    <source>
        <dbReference type="ARBA" id="ARBA00022989"/>
    </source>
</evidence>
<evidence type="ECO:0000313" key="8">
    <source>
        <dbReference type="EMBL" id="KAJ4408350.1"/>
    </source>
</evidence>
<gene>
    <name evidence="8" type="ORF">N0V91_003354</name>
</gene>
<dbReference type="PANTHER" id="PTHR33048">
    <property type="entry name" value="PTH11-LIKE INTEGRAL MEMBRANE PROTEIN (AFU_ORTHOLOGUE AFUA_5G11245)"/>
    <property type="match status" value="1"/>
</dbReference>
<feature type="transmembrane region" description="Helical" evidence="6">
    <location>
        <begin position="21"/>
        <end position="40"/>
    </location>
</feature>
<feature type="transmembrane region" description="Helical" evidence="6">
    <location>
        <begin position="135"/>
        <end position="155"/>
    </location>
</feature>
<dbReference type="InterPro" id="IPR049326">
    <property type="entry name" value="Rhodopsin_dom_fungi"/>
</dbReference>
<evidence type="ECO:0000259" key="7">
    <source>
        <dbReference type="Pfam" id="PF20684"/>
    </source>
</evidence>
<proteinExistence type="inferred from homology"/>
<comment type="caution">
    <text evidence="8">The sequence shown here is derived from an EMBL/GenBank/DDBJ whole genome shotgun (WGS) entry which is preliminary data.</text>
</comment>
<accession>A0A9W8ZL37</accession>
<keyword evidence="4 6" id="KW-0472">Membrane</keyword>